<reference evidence="1" key="1">
    <citation type="journal article" date="2020" name="Stud. Mycol.">
        <title>101 Dothideomycetes genomes: a test case for predicting lifestyles and emergence of pathogens.</title>
        <authorList>
            <person name="Haridas S."/>
            <person name="Albert R."/>
            <person name="Binder M."/>
            <person name="Bloem J."/>
            <person name="Labutti K."/>
            <person name="Salamov A."/>
            <person name="Andreopoulos B."/>
            <person name="Baker S."/>
            <person name="Barry K."/>
            <person name="Bills G."/>
            <person name="Bluhm B."/>
            <person name="Cannon C."/>
            <person name="Castanera R."/>
            <person name="Culley D."/>
            <person name="Daum C."/>
            <person name="Ezra D."/>
            <person name="Gonzalez J."/>
            <person name="Henrissat B."/>
            <person name="Kuo A."/>
            <person name="Liang C."/>
            <person name="Lipzen A."/>
            <person name="Lutzoni F."/>
            <person name="Magnuson J."/>
            <person name="Mondo S."/>
            <person name="Nolan M."/>
            <person name="Ohm R."/>
            <person name="Pangilinan J."/>
            <person name="Park H.-J."/>
            <person name="Ramirez L."/>
            <person name="Alfaro M."/>
            <person name="Sun H."/>
            <person name="Tritt A."/>
            <person name="Yoshinaga Y."/>
            <person name="Zwiers L.-H."/>
            <person name="Turgeon B."/>
            <person name="Goodwin S."/>
            <person name="Spatafora J."/>
            <person name="Crous P."/>
            <person name="Grigoriev I."/>
        </authorList>
    </citation>
    <scope>NUCLEOTIDE SEQUENCE</scope>
    <source>
        <strain evidence="1">CBS 122368</strain>
    </source>
</reference>
<protein>
    <submittedName>
        <fullName evidence="1">Uncharacterized protein</fullName>
    </submittedName>
</protein>
<keyword evidence="2" id="KW-1185">Reference proteome</keyword>
<sequence length="308" mass="34231">MLLPYDSFALLDLDNHSIDFPVIPSAWLPITAPEKTLTSTPQPFKPKEAEYCGHYLHPGTPHTQVLCPSCKLKQRLESLQHVTKLWDKRGGPAPEASEKNEFYYQICQAWHAEKACFAKYAHFLDLWAENERQWELENPGLLGTAAVEVKSAGAALGFARRNTPYLQWLDSDAEMGAKTTTTGSQKNVRFVEGIVEWPKRGIECFRRSSTQYSQGRWAAPFGQTWSDTSFFASQTHGNSTLDVSGEDIVGDPKDADEPWKHVAAARERRIAQGEKIGTGKRGTLRAVSVGYVFAPGRARCSGSRSPGT</sequence>
<dbReference type="EMBL" id="ML987190">
    <property type="protein sequence ID" value="KAF2254662.1"/>
    <property type="molecule type" value="Genomic_DNA"/>
</dbReference>
<evidence type="ECO:0000313" key="1">
    <source>
        <dbReference type="EMBL" id="KAF2254662.1"/>
    </source>
</evidence>
<proteinExistence type="predicted"/>
<gene>
    <name evidence="1" type="ORF">BU26DRAFT_143163</name>
</gene>
<dbReference type="Proteomes" id="UP000800094">
    <property type="component" value="Unassembled WGS sequence"/>
</dbReference>
<dbReference type="GeneID" id="54573178"/>
<organism evidence="1 2">
    <name type="scientific">Trematosphaeria pertusa</name>
    <dbReference type="NCBI Taxonomy" id="390896"/>
    <lineage>
        <taxon>Eukaryota</taxon>
        <taxon>Fungi</taxon>
        <taxon>Dikarya</taxon>
        <taxon>Ascomycota</taxon>
        <taxon>Pezizomycotina</taxon>
        <taxon>Dothideomycetes</taxon>
        <taxon>Pleosporomycetidae</taxon>
        <taxon>Pleosporales</taxon>
        <taxon>Massarineae</taxon>
        <taxon>Trematosphaeriaceae</taxon>
        <taxon>Trematosphaeria</taxon>
    </lineage>
</organism>
<accession>A0A6A6IXK0</accession>
<dbReference type="AlphaFoldDB" id="A0A6A6IXK0"/>
<evidence type="ECO:0000313" key="2">
    <source>
        <dbReference type="Proteomes" id="UP000800094"/>
    </source>
</evidence>
<dbReference type="RefSeq" id="XP_033689666.1">
    <property type="nucleotide sequence ID" value="XM_033819848.1"/>
</dbReference>
<name>A0A6A6IXK0_9PLEO</name>
<dbReference type="OrthoDB" id="3797055at2759"/>